<dbReference type="PANTHER" id="PTHR23278:SF19">
    <property type="entry name" value="OBSCURIN"/>
    <property type="match status" value="1"/>
</dbReference>
<dbReference type="Gene3D" id="2.60.40.10">
    <property type="entry name" value="Immunoglobulins"/>
    <property type="match status" value="1"/>
</dbReference>
<dbReference type="Gene3D" id="3.30.420.10">
    <property type="entry name" value="Ribonuclease H-like superfamily/Ribonuclease H"/>
    <property type="match status" value="1"/>
</dbReference>
<organism evidence="2 3">
    <name type="scientific">Cordylochernes scorpioides</name>
    <dbReference type="NCBI Taxonomy" id="51811"/>
    <lineage>
        <taxon>Eukaryota</taxon>
        <taxon>Metazoa</taxon>
        <taxon>Ecdysozoa</taxon>
        <taxon>Arthropoda</taxon>
        <taxon>Chelicerata</taxon>
        <taxon>Arachnida</taxon>
        <taxon>Pseudoscorpiones</taxon>
        <taxon>Cheliferoidea</taxon>
        <taxon>Chernetidae</taxon>
        <taxon>Cordylochernes</taxon>
    </lineage>
</organism>
<evidence type="ECO:0000313" key="2">
    <source>
        <dbReference type="EMBL" id="UYV70853.1"/>
    </source>
</evidence>
<dbReference type="InterPro" id="IPR036179">
    <property type="entry name" value="Ig-like_dom_sf"/>
</dbReference>
<dbReference type="PANTHER" id="PTHR23278">
    <property type="entry name" value="SIDESTEP PROTEIN"/>
    <property type="match status" value="1"/>
</dbReference>
<dbReference type="InterPro" id="IPR013783">
    <property type="entry name" value="Ig-like_fold"/>
</dbReference>
<dbReference type="SMART" id="SM00409">
    <property type="entry name" value="IG"/>
    <property type="match status" value="1"/>
</dbReference>
<dbReference type="Proteomes" id="UP001235939">
    <property type="component" value="Chromosome 08"/>
</dbReference>
<evidence type="ECO:0000313" key="3">
    <source>
        <dbReference type="Proteomes" id="UP001235939"/>
    </source>
</evidence>
<evidence type="ECO:0000259" key="1">
    <source>
        <dbReference type="PROSITE" id="PS50835"/>
    </source>
</evidence>
<dbReference type="Pfam" id="PF07686">
    <property type="entry name" value="V-set"/>
    <property type="match status" value="1"/>
</dbReference>
<feature type="domain" description="Ig-like" evidence="1">
    <location>
        <begin position="69"/>
        <end position="170"/>
    </location>
</feature>
<dbReference type="SUPFAM" id="SSF48726">
    <property type="entry name" value="Immunoglobulin"/>
    <property type="match status" value="1"/>
</dbReference>
<name>A0ABY6KQA6_9ARAC</name>
<keyword evidence="3" id="KW-1185">Reference proteome</keyword>
<dbReference type="EMBL" id="CP092870">
    <property type="protein sequence ID" value="UYV70853.1"/>
    <property type="molecule type" value="Genomic_DNA"/>
</dbReference>
<sequence length="208" mass="23510">MALKERRFDTRESIIADSKKVLKNIPEDAFSKCFKSWEKRWKLCIDALNYIINQCCCRAVLPQYRAVAGQTAELPCNLSVPTRIPVQAGVEVGPPDAVSLVLWYRGEAGAPIYIVDARRHKTPRHFPGPERGRLDFDMARGVLRMSAVSREDEGEYRCRVDYRYARTAVSALYLHVVGKDKETKHPTLQGGVTIPSQVKTCIGERMTV</sequence>
<reference evidence="2 3" key="1">
    <citation type="submission" date="2022-01" db="EMBL/GenBank/DDBJ databases">
        <title>A chromosomal length assembly of Cordylochernes scorpioides.</title>
        <authorList>
            <person name="Zeh D."/>
            <person name="Zeh J."/>
        </authorList>
    </citation>
    <scope>NUCLEOTIDE SEQUENCE [LARGE SCALE GENOMIC DNA]</scope>
    <source>
        <strain evidence="2">IN4F17</strain>
        <tissue evidence="2">Whole Body</tissue>
    </source>
</reference>
<protein>
    <recommendedName>
        <fullName evidence="1">Ig-like domain-containing protein</fullName>
    </recommendedName>
</protein>
<accession>A0ABY6KQA6</accession>
<proteinExistence type="predicted"/>
<dbReference type="InterPro" id="IPR007110">
    <property type="entry name" value="Ig-like_dom"/>
</dbReference>
<dbReference type="InterPro" id="IPR003599">
    <property type="entry name" value="Ig_sub"/>
</dbReference>
<dbReference type="InterPro" id="IPR036397">
    <property type="entry name" value="RNaseH_sf"/>
</dbReference>
<dbReference type="PROSITE" id="PS50835">
    <property type="entry name" value="IG_LIKE"/>
    <property type="match status" value="1"/>
</dbReference>
<gene>
    <name evidence="2" type="ORF">LAZ67_8000863</name>
</gene>
<dbReference type="InterPro" id="IPR013106">
    <property type="entry name" value="Ig_V-set"/>
</dbReference>